<dbReference type="AlphaFoldDB" id="A0AAU9E4K6"/>
<organism evidence="2 3">
    <name type="scientific">Helicovermis profundi</name>
    <dbReference type="NCBI Taxonomy" id="3065157"/>
    <lineage>
        <taxon>Bacteria</taxon>
        <taxon>Bacillati</taxon>
        <taxon>Bacillota</taxon>
        <taxon>Clostridia</taxon>
        <taxon>Helicovermis</taxon>
    </lineage>
</organism>
<dbReference type="Pfam" id="PF19502">
    <property type="entry name" value="DUF6036"/>
    <property type="match status" value="1"/>
</dbReference>
<dbReference type="RefSeq" id="WP_338535172.1">
    <property type="nucleotide sequence ID" value="NZ_AP028654.1"/>
</dbReference>
<evidence type="ECO:0000313" key="2">
    <source>
        <dbReference type="EMBL" id="BEP29544.1"/>
    </source>
</evidence>
<keyword evidence="3" id="KW-1185">Reference proteome</keyword>
<evidence type="ECO:0000313" key="3">
    <source>
        <dbReference type="Proteomes" id="UP001321786"/>
    </source>
</evidence>
<feature type="domain" description="DUF6036" evidence="1">
    <location>
        <begin position="30"/>
        <end position="154"/>
    </location>
</feature>
<accession>A0AAU9E4K6</accession>
<dbReference type="EMBL" id="AP028654">
    <property type="protein sequence ID" value="BEP29544.1"/>
    <property type="molecule type" value="Genomic_DNA"/>
</dbReference>
<name>A0AAU9E4K6_9FIRM</name>
<evidence type="ECO:0000259" key="1">
    <source>
        <dbReference type="Pfam" id="PF19502"/>
    </source>
</evidence>
<dbReference type="KEGG" id="hprf:HLPR_18750"/>
<gene>
    <name evidence="2" type="ORF">HLPR_18750</name>
</gene>
<protein>
    <recommendedName>
        <fullName evidence="1">DUF6036 domain-containing protein</fullName>
    </recommendedName>
</protein>
<dbReference type="InterPro" id="IPR045792">
    <property type="entry name" value="DUF6036"/>
</dbReference>
<dbReference type="Proteomes" id="UP001321786">
    <property type="component" value="Chromosome"/>
</dbReference>
<reference evidence="2 3" key="1">
    <citation type="submission" date="2023-08" db="EMBL/GenBank/DDBJ databases">
        <title>Helicovermis profunda gen. nov., sp. nov., a novel mesophilic, fermentative bacterium within the Bacillota from a deep-sea hydrothermal vent chimney.</title>
        <authorList>
            <person name="Miyazaki U."/>
            <person name="Mizutani D."/>
            <person name="Hashimoto Y."/>
            <person name="Tame A."/>
            <person name="Sawayama S."/>
            <person name="Miyazaki J."/>
            <person name="Takai K."/>
            <person name="Nakagawa S."/>
        </authorList>
    </citation>
    <scope>NUCLEOTIDE SEQUENCE [LARGE SCALE GENOMIC DNA]</scope>
    <source>
        <strain evidence="2 3">S502</strain>
    </source>
</reference>
<proteinExistence type="predicted"/>
<sequence length="171" mass="20182">MELKNKDILLELLHDADDFAFLKKIKCPPIYILGGSGCILGDYLTRATLDIDFIDINYDASVGKIFRLFDRFDMLDTYVTPISTDFEKRSKFIDGFSYLKFYILSREDIIVSKLARYSIKDKEDIKELIKEADYKILNELIQNVINRKDFSKRIQMEFKKNSLKFKEKFNV</sequence>